<dbReference type="PANTHER" id="PTHR47723">
    <property type="entry name" value="OS05G0353850 PROTEIN"/>
    <property type="match status" value="1"/>
</dbReference>
<reference evidence="2" key="1">
    <citation type="submission" date="2023-12" db="EMBL/GenBank/DDBJ databases">
        <title>Genome assembly of Anisodus tanguticus.</title>
        <authorList>
            <person name="Wang Y.-J."/>
        </authorList>
    </citation>
    <scope>NUCLEOTIDE SEQUENCE</scope>
    <source>
        <strain evidence="2">KB-2021</strain>
        <tissue evidence="2">Leaf</tissue>
    </source>
</reference>
<evidence type="ECO:0000313" key="3">
    <source>
        <dbReference type="Proteomes" id="UP001291623"/>
    </source>
</evidence>
<accession>A0AAE1RIK0</accession>
<dbReference type="Proteomes" id="UP001291623">
    <property type="component" value="Unassembled WGS sequence"/>
</dbReference>
<dbReference type="InterPro" id="IPR044730">
    <property type="entry name" value="RNase_H-like_dom_plant"/>
</dbReference>
<dbReference type="Pfam" id="PF13966">
    <property type="entry name" value="zf-RVT"/>
    <property type="match status" value="1"/>
</dbReference>
<name>A0AAE1RIK0_9SOLA</name>
<comment type="caution">
    <text evidence="2">The sequence shown here is derived from an EMBL/GenBank/DDBJ whole genome shotgun (WGS) entry which is preliminary data.</text>
</comment>
<dbReference type="CDD" id="cd06222">
    <property type="entry name" value="RNase_H_like"/>
    <property type="match status" value="1"/>
</dbReference>
<sequence>MIDSRWNKEKLQEFLRTNLVEEVMKTVIHEDKEDFAIWMPSNNGIFTSKSAWRKLRKKKGITLTANMIWHPKVPFKVTFFMSRMISRKLPTDDAIQKFNINGPSRCTCYTRGHTEVSEYLFRKGDIEDEVWKYFSGICGISTQGKDTRGTLISWYHKTKNKVHSFFLQCLPSIICWEIWKCRCSMRYEGSKINIRSIISQVVFLSRILIKAQFPSLDLDKEWLVASEQIEDLKSRIVIQTLQWQKPEAFCFKLNTDRCSKENPGSSGGGGILRNDKGELLVAFAAYFGNCSNIEAKAKAIQIGL</sequence>
<evidence type="ECO:0000313" key="2">
    <source>
        <dbReference type="EMBL" id="KAK4352288.1"/>
    </source>
</evidence>
<proteinExistence type="predicted"/>
<feature type="domain" description="Reverse transcriptase zinc-binding" evidence="1">
    <location>
        <begin position="46"/>
        <end position="131"/>
    </location>
</feature>
<gene>
    <name evidence="2" type="ORF">RND71_027806</name>
</gene>
<organism evidence="2 3">
    <name type="scientific">Anisodus tanguticus</name>
    <dbReference type="NCBI Taxonomy" id="243964"/>
    <lineage>
        <taxon>Eukaryota</taxon>
        <taxon>Viridiplantae</taxon>
        <taxon>Streptophyta</taxon>
        <taxon>Embryophyta</taxon>
        <taxon>Tracheophyta</taxon>
        <taxon>Spermatophyta</taxon>
        <taxon>Magnoliopsida</taxon>
        <taxon>eudicotyledons</taxon>
        <taxon>Gunneridae</taxon>
        <taxon>Pentapetalae</taxon>
        <taxon>asterids</taxon>
        <taxon>lamiids</taxon>
        <taxon>Solanales</taxon>
        <taxon>Solanaceae</taxon>
        <taxon>Solanoideae</taxon>
        <taxon>Hyoscyameae</taxon>
        <taxon>Anisodus</taxon>
    </lineage>
</organism>
<dbReference type="PANTHER" id="PTHR47723:SF19">
    <property type="entry name" value="POLYNUCLEOTIDYL TRANSFERASE, RIBONUCLEASE H-LIKE SUPERFAMILY PROTEIN"/>
    <property type="match status" value="1"/>
</dbReference>
<dbReference type="InterPro" id="IPR026960">
    <property type="entry name" value="RVT-Znf"/>
</dbReference>
<protein>
    <recommendedName>
        <fullName evidence="1">Reverse transcriptase zinc-binding domain-containing protein</fullName>
    </recommendedName>
</protein>
<evidence type="ECO:0000259" key="1">
    <source>
        <dbReference type="Pfam" id="PF13966"/>
    </source>
</evidence>
<dbReference type="EMBL" id="JAVYJV010000015">
    <property type="protein sequence ID" value="KAK4352288.1"/>
    <property type="molecule type" value="Genomic_DNA"/>
</dbReference>
<dbReference type="AlphaFoldDB" id="A0AAE1RIK0"/>
<keyword evidence="3" id="KW-1185">Reference proteome</keyword>
<dbReference type="InterPro" id="IPR053151">
    <property type="entry name" value="RNase_H-like"/>
</dbReference>